<evidence type="ECO:0000256" key="5">
    <source>
        <dbReference type="RuleBase" id="RU003887"/>
    </source>
</evidence>
<organism evidence="7 8">
    <name type="scientific">Enterococcus diestrammenae</name>
    <dbReference type="NCBI Taxonomy" id="1155073"/>
    <lineage>
        <taxon>Bacteria</taxon>
        <taxon>Bacillati</taxon>
        <taxon>Bacillota</taxon>
        <taxon>Bacilli</taxon>
        <taxon>Lactobacillales</taxon>
        <taxon>Enterococcaceae</taxon>
        <taxon>Enterococcus</taxon>
    </lineage>
</organism>
<comment type="similarity">
    <text evidence="1 5">Belongs to the pseudouridine synthase RsuA family.</text>
</comment>
<protein>
    <recommendedName>
        <fullName evidence="5">Pseudouridine synthase</fullName>
        <ecNumber evidence="5">5.4.99.-</ecNumber>
    </recommendedName>
</protein>
<dbReference type="EMBL" id="MAEI02000001">
    <property type="protein sequence ID" value="MEO1783110.1"/>
    <property type="molecule type" value="Genomic_DNA"/>
</dbReference>
<dbReference type="InterPro" id="IPR020103">
    <property type="entry name" value="PsdUridine_synth_cat_dom_sf"/>
</dbReference>
<comment type="caution">
    <text evidence="7">The sequence shown here is derived from an EMBL/GenBank/DDBJ whole genome shotgun (WGS) entry which is preliminary data.</text>
</comment>
<dbReference type="Gene3D" id="3.10.290.10">
    <property type="entry name" value="RNA-binding S4 domain"/>
    <property type="match status" value="1"/>
</dbReference>
<evidence type="ECO:0000256" key="2">
    <source>
        <dbReference type="ARBA" id="ARBA00022884"/>
    </source>
</evidence>
<dbReference type="SMART" id="SM00363">
    <property type="entry name" value="S4"/>
    <property type="match status" value="1"/>
</dbReference>
<evidence type="ECO:0000256" key="1">
    <source>
        <dbReference type="ARBA" id="ARBA00008348"/>
    </source>
</evidence>
<evidence type="ECO:0000256" key="3">
    <source>
        <dbReference type="ARBA" id="ARBA00023235"/>
    </source>
</evidence>
<dbReference type="InterPro" id="IPR036986">
    <property type="entry name" value="S4_RNA-bd_sf"/>
</dbReference>
<dbReference type="InterPro" id="IPR042092">
    <property type="entry name" value="PsdUridine_s_RsuA/RluB/E/F_cat"/>
</dbReference>
<dbReference type="CDD" id="cd02553">
    <property type="entry name" value="PseudoU_synth_RsuA"/>
    <property type="match status" value="1"/>
</dbReference>
<evidence type="ECO:0000256" key="4">
    <source>
        <dbReference type="PROSITE-ProRule" id="PRU00182"/>
    </source>
</evidence>
<dbReference type="Gene3D" id="3.30.70.580">
    <property type="entry name" value="Pseudouridine synthase I, catalytic domain, N-terminal subdomain"/>
    <property type="match status" value="1"/>
</dbReference>
<dbReference type="PANTHER" id="PTHR47683">
    <property type="entry name" value="PSEUDOURIDINE SYNTHASE FAMILY PROTEIN-RELATED"/>
    <property type="match status" value="1"/>
</dbReference>
<dbReference type="InterPro" id="IPR050343">
    <property type="entry name" value="RsuA_PseudoU_synthase"/>
</dbReference>
<dbReference type="EC" id="5.4.99.-" evidence="5"/>
<reference evidence="7 8" key="2">
    <citation type="submission" date="2024-02" db="EMBL/GenBank/DDBJ databases">
        <title>The Genome Sequence of Enterococcus diestrammenae JM9A.</title>
        <authorList>
            <person name="Earl A."/>
            <person name="Manson A."/>
            <person name="Gilmore M."/>
            <person name="Sanders J."/>
            <person name="Shea T."/>
            <person name="Howe W."/>
            <person name="Livny J."/>
            <person name="Cuomo C."/>
            <person name="Neafsey D."/>
            <person name="Birren B."/>
        </authorList>
    </citation>
    <scope>NUCLEOTIDE SEQUENCE [LARGE SCALE GENOMIC DNA]</scope>
    <source>
        <strain evidence="7 8">JM9A</strain>
    </source>
</reference>
<sequence length="241" mass="26833">MRLDKLIEKQLQTSRKQMKRLFLSGKVRVDGQTELRENRNVDSKLHEIVVSGERLVTEEHYFLMNKPAGIVTANHDHQHQTVIDLLAPADRVPGIYSVGRLDRDTTGLVLLTNNGPLGFDLLHPTRKVSKVYEALVNELVTEADVLAFAQGIVFTGGEACQPAKLVPLWYDDKNGYSQVQLTIAEGKFHQVKKMFLARGKKVVALKRIALGPLNLPADLPVGGYRPLSLAELGSLKPYFLS</sequence>
<dbReference type="Proteomes" id="UP001429357">
    <property type="component" value="Unassembled WGS sequence"/>
</dbReference>
<dbReference type="InterPro" id="IPR020094">
    <property type="entry name" value="TruA/RsuA/RluB/E/F_N"/>
</dbReference>
<dbReference type="PANTHER" id="PTHR47683:SF4">
    <property type="entry name" value="PSEUDOURIDINE SYNTHASE"/>
    <property type="match status" value="1"/>
</dbReference>
<proteinExistence type="inferred from homology"/>
<gene>
    <name evidence="7" type="ORF">BAU18_002729</name>
</gene>
<keyword evidence="8" id="KW-1185">Reference proteome</keyword>
<evidence type="ECO:0000313" key="7">
    <source>
        <dbReference type="EMBL" id="MEO1783110.1"/>
    </source>
</evidence>
<feature type="domain" description="RNA-binding S4" evidence="6">
    <location>
        <begin position="1"/>
        <end position="62"/>
    </location>
</feature>
<dbReference type="PROSITE" id="PS01149">
    <property type="entry name" value="PSI_RSU"/>
    <property type="match status" value="1"/>
</dbReference>
<dbReference type="CDD" id="cd00165">
    <property type="entry name" value="S4"/>
    <property type="match status" value="1"/>
</dbReference>
<dbReference type="InterPro" id="IPR006145">
    <property type="entry name" value="PsdUridine_synth_RsuA/RluA"/>
</dbReference>
<dbReference type="NCBIfam" id="TIGR00093">
    <property type="entry name" value="pseudouridine synthase"/>
    <property type="match status" value="1"/>
</dbReference>
<dbReference type="SUPFAM" id="SSF55120">
    <property type="entry name" value="Pseudouridine synthase"/>
    <property type="match status" value="1"/>
</dbReference>
<dbReference type="Gene3D" id="3.30.70.1560">
    <property type="entry name" value="Alpha-L RNA-binding motif"/>
    <property type="match status" value="1"/>
</dbReference>
<dbReference type="InterPro" id="IPR002942">
    <property type="entry name" value="S4_RNA-bd"/>
</dbReference>
<keyword evidence="3 5" id="KW-0413">Isomerase</keyword>
<dbReference type="PROSITE" id="PS50889">
    <property type="entry name" value="S4"/>
    <property type="match status" value="1"/>
</dbReference>
<dbReference type="Pfam" id="PF00849">
    <property type="entry name" value="PseudoU_synth_2"/>
    <property type="match status" value="1"/>
</dbReference>
<accession>A0ABV0F4W0</accession>
<keyword evidence="2 4" id="KW-0694">RNA-binding</keyword>
<reference evidence="8" key="1">
    <citation type="submission" date="2016-06" db="EMBL/GenBank/DDBJ databases">
        <title>Four novel species of enterococci isolated from chicken manure.</title>
        <authorList>
            <person name="Van Tyne D."/>
        </authorList>
    </citation>
    <scope>NUCLEOTIDE SEQUENCE [LARGE SCALE GENOMIC DNA]</scope>
    <source>
        <strain evidence="8">JM9A</strain>
    </source>
</reference>
<evidence type="ECO:0000259" key="6">
    <source>
        <dbReference type="SMART" id="SM00363"/>
    </source>
</evidence>
<dbReference type="SUPFAM" id="SSF55174">
    <property type="entry name" value="Alpha-L RNA-binding motif"/>
    <property type="match status" value="1"/>
</dbReference>
<dbReference type="RefSeq" id="WP_161868192.1">
    <property type="nucleotide sequence ID" value="NZ_MAEI02000001.1"/>
</dbReference>
<evidence type="ECO:0000313" key="8">
    <source>
        <dbReference type="Proteomes" id="UP001429357"/>
    </source>
</evidence>
<dbReference type="InterPro" id="IPR000748">
    <property type="entry name" value="PsdUridine_synth_RsuA/RluB/E/F"/>
</dbReference>
<name>A0ABV0F4W0_9ENTE</name>
<dbReference type="InterPro" id="IPR018496">
    <property type="entry name" value="PsdUridine_synth_RsuA/RluB_CS"/>
</dbReference>